<evidence type="ECO:0008006" key="4">
    <source>
        <dbReference type="Google" id="ProtNLM"/>
    </source>
</evidence>
<feature type="region of interest" description="Disordered" evidence="1">
    <location>
        <begin position="217"/>
        <end position="241"/>
    </location>
</feature>
<dbReference type="GO" id="GO:0009116">
    <property type="term" value="P:nucleoside metabolic process"/>
    <property type="evidence" value="ECO:0007669"/>
    <property type="project" value="InterPro"/>
</dbReference>
<dbReference type="SUPFAM" id="SSF53167">
    <property type="entry name" value="Purine and uridine phosphorylases"/>
    <property type="match status" value="1"/>
</dbReference>
<proteinExistence type="predicted"/>
<gene>
    <name evidence="2" type="ORF">BO80DRAFT_83472</name>
</gene>
<evidence type="ECO:0000256" key="1">
    <source>
        <dbReference type="SAM" id="MobiDB-lite"/>
    </source>
</evidence>
<dbReference type="Proteomes" id="UP000249402">
    <property type="component" value="Unassembled WGS sequence"/>
</dbReference>
<dbReference type="PANTHER" id="PTHR46082:SF11">
    <property type="entry name" value="AAA+ ATPASE DOMAIN-CONTAINING PROTEIN-RELATED"/>
    <property type="match status" value="1"/>
</dbReference>
<dbReference type="InterPro" id="IPR035994">
    <property type="entry name" value="Nucleoside_phosphorylase_sf"/>
</dbReference>
<dbReference type="GO" id="GO:0003824">
    <property type="term" value="F:catalytic activity"/>
    <property type="evidence" value="ECO:0007669"/>
    <property type="project" value="InterPro"/>
</dbReference>
<dbReference type="GeneID" id="37229705"/>
<dbReference type="RefSeq" id="XP_025580209.1">
    <property type="nucleotide sequence ID" value="XM_025724840.1"/>
</dbReference>
<dbReference type="Gene3D" id="3.40.50.1580">
    <property type="entry name" value="Nucleoside phosphorylase domain"/>
    <property type="match status" value="1"/>
</dbReference>
<dbReference type="OrthoDB" id="1577640at2759"/>
<reference evidence="2 3" key="1">
    <citation type="submission" date="2018-02" db="EMBL/GenBank/DDBJ databases">
        <title>The genomes of Aspergillus section Nigri reveals drivers in fungal speciation.</title>
        <authorList>
            <consortium name="DOE Joint Genome Institute"/>
            <person name="Vesth T.C."/>
            <person name="Nybo J."/>
            <person name="Theobald S."/>
            <person name="Brandl J."/>
            <person name="Frisvad J.C."/>
            <person name="Nielsen K.F."/>
            <person name="Lyhne E.K."/>
            <person name="Kogle M.E."/>
            <person name="Kuo A."/>
            <person name="Riley R."/>
            <person name="Clum A."/>
            <person name="Nolan M."/>
            <person name="Lipzen A."/>
            <person name="Salamov A."/>
            <person name="Henrissat B."/>
            <person name="Wiebenga A."/>
            <person name="De vries R.P."/>
            <person name="Grigoriev I.V."/>
            <person name="Mortensen U.H."/>
            <person name="Andersen M.R."/>
            <person name="Baker S.E."/>
        </authorList>
    </citation>
    <scope>NUCLEOTIDE SEQUENCE [LARGE SCALE GENOMIC DNA]</scope>
    <source>
        <strain evidence="2 3">CBS 121593</strain>
    </source>
</reference>
<dbReference type="VEuPathDB" id="FungiDB:BO80DRAFT_83472"/>
<dbReference type="STRING" id="1448316.A0A395HDG7"/>
<protein>
    <recommendedName>
        <fullName evidence="4">Purine and uridine phosphorylase</fullName>
    </recommendedName>
</protein>
<sequence length="352" mass="39048">MHLPNFHSAQNAAWRLLAVVKAVFQTTKDIPPVDAYTVGWICALREEYDASCRMLDEEFENPGTEQLRDPNAYVFGRIGEHLVALTLLRTGSFKSYIAAQTARDMARSFPHLRFILSVGVGDGNPSPEHDVQVGDIVVGVPTNTARGIEQYDMRKHLRGGRFELTGRLNPPPDVLLSAVSKVQGQYNGPMKSDITTEHLKRMNDLPGFQRPEYDRVYHSDHRHGGQSKGSETRDRLDRRGSNCTTRGVMAHYGTIASGCEIADVVTKAVYADDPKMNILCYDTVAAGLMNSFPSFIIRGIGDYCNSCQDDRWRSYAASTAASYARELLLTVRAEGAVNEPRQESLVHLPGTV</sequence>
<dbReference type="InterPro" id="IPR053137">
    <property type="entry name" value="NLR-like"/>
</dbReference>
<evidence type="ECO:0000313" key="2">
    <source>
        <dbReference type="EMBL" id="RAL05882.1"/>
    </source>
</evidence>
<name>A0A395HDG7_9EURO</name>
<accession>A0A395HDG7</accession>
<keyword evidence="3" id="KW-1185">Reference proteome</keyword>
<dbReference type="EMBL" id="KZ824420">
    <property type="protein sequence ID" value="RAL05882.1"/>
    <property type="molecule type" value="Genomic_DNA"/>
</dbReference>
<evidence type="ECO:0000313" key="3">
    <source>
        <dbReference type="Proteomes" id="UP000249402"/>
    </source>
</evidence>
<dbReference type="AlphaFoldDB" id="A0A395HDG7"/>
<organism evidence="2 3">
    <name type="scientific">Aspergillus ibericus CBS 121593</name>
    <dbReference type="NCBI Taxonomy" id="1448316"/>
    <lineage>
        <taxon>Eukaryota</taxon>
        <taxon>Fungi</taxon>
        <taxon>Dikarya</taxon>
        <taxon>Ascomycota</taxon>
        <taxon>Pezizomycotina</taxon>
        <taxon>Eurotiomycetes</taxon>
        <taxon>Eurotiomycetidae</taxon>
        <taxon>Eurotiales</taxon>
        <taxon>Aspergillaceae</taxon>
        <taxon>Aspergillus</taxon>
        <taxon>Aspergillus subgen. Circumdati</taxon>
    </lineage>
</organism>
<feature type="compositionally biased region" description="Basic and acidic residues" evidence="1">
    <location>
        <begin position="230"/>
        <end position="240"/>
    </location>
</feature>
<dbReference type="PANTHER" id="PTHR46082">
    <property type="entry name" value="ATP/GTP-BINDING PROTEIN-RELATED"/>
    <property type="match status" value="1"/>
</dbReference>